<proteinExistence type="predicted"/>
<sequence length="56" mass="5936">MRPSGGVSSGNWVSSVLSLSGWQKHLIRLAKVPADAPGALIPRNTARAMPKINPIM</sequence>
<keyword evidence="2" id="KW-1185">Reference proteome</keyword>
<name>A0ABQ1RMQ5_9BURK</name>
<protein>
    <recommendedName>
        <fullName evidence="3">Transposase</fullName>
    </recommendedName>
</protein>
<dbReference type="Proteomes" id="UP000597138">
    <property type="component" value="Unassembled WGS sequence"/>
</dbReference>
<comment type="caution">
    <text evidence="1">The sequence shown here is derived from an EMBL/GenBank/DDBJ whole genome shotgun (WGS) entry which is preliminary data.</text>
</comment>
<gene>
    <name evidence="1" type="ORF">GCM10010985_29810</name>
</gene>
<dbReference type="EMBL" id="BMEG01000004">
    <property type="protein sequence ID" value="GGD73409.1"/>
    <property type="molecule type" value="Genomic_DNA"/>
</dbReference>
<organism evidence="1 2">
    <name type="scientific">Caballeronia grimmiae</name>
    <dbReference type="NCBI Taxonomy" id="1071679"/>
    <lineage>
        <taxon>Bacteria</taxon>
        <taxon>Pseudomonadati</taxon>
        <taxon>Pseudomonadota</taxon>
        <taxon>Betaproteobacteria</taxon>
        <taxon>Burkholderiales</taxon>
        <taxon>Burkholderiaceae</taxon>
        <taxon>Caballeronia</taxon>
    </lineage>
</organism>
<evidence type="ECO:0008006" key="3">
    <source>
        <dbReference type="Google" id="ProtNLM"/>
    </source>
</evidence>
<evidence type="ECO:0000313" key="2">
    <source>
        <dbReference type="Proteomes" id="UP000597138"/>
    </source>
</evidence>
<reference evidence="2" key="1">
    <citation type="journal article" date="2019" name="Int. J. Syst. Evol. Microbiol.">
        <title>The Global Catalogue of Microorganisms (GCM) 10K type strain sequencing project: providing services to taxonomists for standard genome sequencing and annotation.</title>
        <authorList>
            <consortium name="The Broad Institute Genomics Platform"/>
            <consortium name="The Broad Institute Genome Sequencing Center for Infectious Disease"/>
            <person name="Wu L."/>
            <person name="Ma J."/>
        </authorList>
    </citation>
    <scope>NUCLEOTIDE SEQUENCE [LARGE SCALE GENOMIC DNA]</scope>
    <source>
        <strain evidence="2">CGMCC 1.11013</strain>
    </source>
</reference>
<accession>A0ABQ1RMQ5</accession>
<evidence type="ECO:0000313" key="1">
    <source>
        <dbReference type="EMBL" id="GGD73409.1"/>
    </source>
</evidence>